<sequence length="572" mass="65715">MRMDEKKAYFKSHELNLPRMFSSRWFVHRFPSIVPLKHKRVKAVCKSTQHRIRTSTLQPSHTRNNIKPSSMSEVIEQAHPVPKGELPILKRLQDYRKKLAKAKKNHEIKTMEDLNVYTDSVAQTMDDLRMVRAKEDSEDVFPRNRVDKVVDDIWLILFHVWSSIANVSESLYGVYSELCGVLDSLEMLKGRSIYDNDLIRPLQERAQALENQFSENGRWLDPNISREQQKGDMIPNGQAALSTIVNRIYHLAHEMLSVYEHISPDLLPTMKRLEYLSDKVSKLESSEDHLEPASIASIQRELDAVEASKVRGNFWGPEGAKHDVDPPAGQAVMQMLVEKLYDRLRILLLSKEKMDDSLFPIYEALLSIRRQAGILMKETDRKDTFRMTEVVNVASHMEDLQKNHFHDGVWKSSSTLPAQPVDVKTQALLNLLAAQIYHCLFTLALRLECIDESLMALTQDLGAIWVKLRDLSSYRSDVIFRPQSQSSARSISDTHPTPMVTVDDVKKLDMDLGKINACRDERGCFWPHTMSGVEIREALLDGEATPSGQVPLKYLHQECKFRLYALSYRLHL</sequence>
<evidence type="ECO:0000313" key="2">
    <source>
        <dbReference type="Proteomes" id="UP000320475"/>
    </source>
</evidence>
<dbReference type="AlphaFoldDB" id="A0A507DB08"/>
<accession>A0A507DB08</accession>
<dbReference type="PANTHER" id="PTHR28086:SF1">
    <property type="entry name" value="CU(2+) SUPPRESSING AND BLEOMYCIN SENSITIVE PROTEIN 1"/>
    <property type="match status" value="1"/>
</dbReference>
<protein>
    <submittedName>
        <fullName evidence="1">Uncharacterized protein</fullName>
    </submittedName>
</protein>
<dbReference type="GO" id="GO:0005737">
    <property type="term" value="C:cytoplasm"/>
    <property type="evidence" value="ECO:0007669"/>
    <property type="project" value="TreeGrafter"/>
</dbReference>
<gene>
    <name evidence="1" type="ORF">SeLEV6574_g01973</name>
</gene>
<dbReference type="Proteomes" id="UP000320475">
    <property type="component" value="Unassembled WGS sequence"/>
</dbReference>
<dbReference type="PANTHER" id="PTHR28086">
    <property type="entry name" value="UPF0662 PROTEIN YPL260W"/>
    <property type="match status" value="1"/>
</dbReference>
<dbReference type="GO" id="GO:0005634">
    <property type="term" value="C:nucleus"/>
    <property type="evidence" value="ECO:0007669"/>
    <property type="project" value="TreeGrafter"/>
</dbReference>
<comment type="caution">
    <text evidence="1">The sequence shown here is derived from an EMBL/GenBank/DDBJ whole genome shotgun (WGS) entry which is preliminary data.</text>
</comment>
<dbReference type="OrthoDB" id="2011986at2759"/>
<proteinExistence type="predicted"/>
<name>A0A507DB08_9FUNG</name>
<dbReference type="Pfam" id="PF10303">
    <property type="entry name" value="DUF2408"/>
    <property type="match status" value="1"/>
</dbReference>
<evidence type="ECO:0000313" key="1">
    <source>
        <dbReference type="EMBL" id="TPX48571.1"/>
    </source>
</evidence>
<reference evidence="1 2" key="1">
    <citation type="journal article" date="2019" name="Sci. Rep.">
        <title>Comparative genomics of chytrid fungi reveal insights into the obligate biotrophic and pathogenic lifestyle of Synchytrium endobioticum.</title>
        <authorList>
            <person name="van de Vossenberg B.T.L.H."/>
            <person name="Warris S."/>
            <person name="Nguyen H.D.T."/>
            <person name="van Gent-Pelzer M.P.E."/>
            <person name="Joly D.L."/>
            <person name="van de Geest H.C."/>
            <person name="Bonants P.J.M."/>
            <person name="Smith D.S."/>
            <person name="Levesque C.A."/>
            <person name="van der Lee T.A.J."/>
        </authorList>
    </citation>
    <scope>NUCLEOTIDE SEQUENCE [LARGE SCALE GENOMIC DNA]</scope>
    <source>
        <strain evidence="1 2">LEV6574</strain>
    </source>
</reference>
<organism evidence="1 2">
    <name type="scientific">Synchytrium endobioticum</name>
    <dbReference type="NCBI Taxonomy" id="286115"/>
    <lineage>
        <taxon>Eukaryota</taxon>
        <taxon>Fungi</taxon>
        <taxon>Fungi incertae sedis</taxon>
        <taxon>Chytridiomycota</taxon>
        <taxon>Chytridiomycota incertae sedis</taxon>
        <taxon>Chytridiomycetes</taxon>
        <taxon>Synchytriales</taxon>
        <taxon>Synchytriaceae</taxon>
        <taxon>Synchytrium</taxon>
    </lineage>
</organism>
<dbReference type="EMBL" id="QEAM01000050">
    <property type="protein sequence ID" value="TPX48571.1"/>
    <property type="molecule type" value="Genomic_DNA"/>
</dbReference>
<dbReference type="InterPro" id="IPR018810">
    <property type="entry name" value="UPF0662"/>
</dbReference>
<dbReference type="VEuPathDB" id="FungiDB:SeMB42_g01498"/>